<evidence type="ECO:0000313" key="2">
    <source>
        <dbReference type="Proteomes" id="UP001190926"/>
    </source>
</evidence>
<evidence type="ECO:0000313" key="1">
    <source>
        <dbReference type="EMBL" id="KAH6827878.1"/>
    </source>
</evidence>
<dbReference type="AlphaFoldDB" id="A0AAD4J629"/>
<gene>
    <name evidence="1" type="ORF">C2S53_015800</name>
</gene>
<organism evidence="1 2">
    <name type="scientific">Perilla frutescens var. hirtella</name>
    <name type="common">Perilla citriodora</name>
    <name type="synonym">Perilla setoyensis</name>
    <dbReference type="NCBI Taxonomy" id="608512"/>
    <lineage>
        <taxon>Eukaryota</taxon>
        <taxon>Viridiplantae</taxon>
        <taxon>Streptophyta</taxon>
        <taxon>Embryophyta</taxon>
        <taxon>Tracheophyta</taxon>
        <taxon>Spermatophyta</taxon>
        <taxon>Magnoliopsida</taxon>
        <taxon>eudicotyledons</taxon>
        <taxon>Gunneridae</taxon>
        <taxon>Pentapetalae</taxon>
        <taxon>asterids</taxon>
        <taxon>lamiids</taxon>
        <taxon>Lamiales</taxon>
        <taxon>Lamiaceae</taxon>
        <taxon>Nepetoideae</taxon>
        <taxon>Elsholtzieae</taxon>
        <taxon>Perilla</taxon>
    </lineage>
</organism>
<dbReference type="PANTHER" id="PTHR34375">
    <property type="entry name" value="GATA ZINC FINGER PROTEIN-RELATED"/>
    <property type="match status" value="1"/>
</dbReference>
<keyword evidence="2" id="KW-1185">Reference proteome</keyword>
<proteinExistence type="predicted"/>
<accession>A0AAD4J629</accession>
<dbReference type="PANTHER" id="PTHR34375:SF3">
    <property type="entry name" value="CONDENSATION DOMAIN-CONTAINING PROTEIN"/>
    <property type="match status" value="1"/>
</dbReference>
<sequence>MWDLAKKCYTDFADHKKYNKQFSDMADLNFLMSKAIENPSLTASSSLWTSLVTVFEDTMIDDSDHMQQTIGAEDYMGCTSVHSVGPSIAIFDNVRSGTE</sequence>
<name>A0AAD4J629_PERFH</name>
<protein>
    <submittedName>
        <fullName evidence="1">GATA zinc finger protein</fullName>
    </submittedName>
</protein>
<dbReference type="Proteomes" id="UP001190926">
    <property type="component" value="Unassembled WGS sequence"/>
</dbReference>
<dbReference type="EMBL" id="SDAM02000137">
    <property type="protein sequence ID" value="KAH6827878.1"/>
    <property type="molecule type" value="Genomic_DNA"/>
</dbReference>
<reference evidence="1 2" key="1">
    <citation type="journal article" date="2021" name="Nat. Commun.">
        <title>Incipient diploidization of the medicinal plant Perilla within 10,000 years.</title>
        <authorList>
            <person name="Zhang Y."/>
            <person name="Shen Q."/>
            <person name="Leng L."/>
            <person name="Zhang D."/>
            <person name="Chen S."/>
            <person name="Shi Y."/>
            <person name="Ning Z."/>
            <person name="Chen S."/>
        </authorList>
    </citation>
    <scope>NUCLEOTIDE SEQUENCE [LARGE SCALE GENOMIC DNA]</scope>
    <source>
        <strain evidence="2">cv. PC099</strain>
    </source>
</reference>
<comment type="caution">
    <text evidence="1">The sequence shown here is derived from an EMBL/GenBank/DDBJ whole genome shotgun (WGS) entry which is preliminary data.</text>
</comment>